<sequence length="453" mass="49188">MAGTGGLSRDHTSHILLACVPPQIMLVIRNPLKSTMGSGNPSNMPKRRPLTMVRPVKAVCPLSECERGLKRLAFSINYELKEKRLESYQQHSVPDFQGYAKPSRLIPAKGVEVCTDFPLEKLVTSFNVGRLESIYKVTLQTSNIYGSGLTNINSGMLLCLIDENGDSILQRLPVTSTKDHPIQSGKKLVSDVLNFERGSVDEFIFKGPMLGKIQALWISPESGQWRLGGASLGVISRLLIWEEDTKEDIEHVGLKYDFVTDDVLLGEGSDTSMIELRPSRIMEISGDSFASLSKDLSKSALLETNNVSKEESMKEYADLKFSLLLYDAMLILAGSAIASFSVGENAAFSFLTGGVGGFTYLLLLQRSVDGLPAPTPTAANRAGNVDQVFETFKFPVSSSVLALAFAVSITAVILGSVDEAVMFTPKDLVFGMMGFLACKVAVVLAALKPLRMA</sequence>
<feature type="domain" description="DUF7755" evidence="2">
    <location>
        <begin position="133"/>
        <end position="281"/>
    </location>
</feature>
<keyword evidence="1" id="KW-0812">Transmembrane</keyword>
<keyword evidence="1" id="KW-0472">Membrane</keyword>
<gene>
    <name evidence="3" type="ORF">RJ639_023097</name>
</gene>
<evidence type="ECO:0000256" key="1">
    <source>
        <dbReference type="SAM" id="Phobius"/>
    </source>
</evidence>
<dbReference type="InterPro" id="IPR036392">
    <property type="entry name" value="PLAT/LH2_dom_sf"/>
</dbReference>
<comment type="caution">
    <text evidence="3">The sequence shown here is derived from an EMBL/GenBank/DDBJ whole genome shotgun (WGS) entry which is preliminary data.</text>
</comment>
<dbReference type="PANTHER" id="PTHR36330:SF2">
    <property type="entry name" value="LIPASE_LIPOOXYGENASE, PLAT_LH2 FAMILY PROTEIN"/>
    <property type="match status" value="1"/>
</dbReference>
<keyword evidence="4" id="KW-1185">Reference proteome</keyword>
<evidence type="ECO:0000259" key="2">
    <source>
        <dbReference type="Pfam" id="PF24938"/>
    </source>
</evidence>
<proteinExistence type="predicted"/>
<accession>A0AA89AEL2</accession>
<organism evidence="3 4">
    <name type="scientific">Escallonia herrerae</name>
    <dbReference type="NCBI Taxonomy" id="1293975"/>
    <lineage>
        <taxon>Eukaryota</taxon>
        <taxon>Viridiplantae</taxon>
        <taxon>Streptophyta</taxon>
        <taxon>Embryophyta</taxon>
        <taxon>Tracheophyta</taxon>
        <taxon>Spermatophyta</taxon>
        <taxon>Magnoliopsida</taxon>
        <taxon>eudicotyledons</taxon>
        <taxon>Gunneridae</taxon>
        <taxon>Pentapetalae</taxon>
        <taxon>asterids</taxon>
        <taxon>campanulids</taxon>
        <taxon>Escalloniales</taxon>
        <taxon>Escalloniaceae</taxon>
        <taxon>Escallonia</taxon>
    </lineage>
</organism>
<feature type="transmembrane region" description="Helical" evidence="1">
    <location>
        <begin position="346"/>
        <end position="364"/>
    </location>
</feature>
<dbReference type="Pfam" id="PF24938">
    <property type="entry name" value="DUF7755"/>
    <property type="match status" value="1"/>
</dbReference>
<keyword evidence="1" id="KW-1133">Transmembrane helix</keyword>
<protein>
    <recommendedName>
        <fullName evidence="2">DUF7755 domain-containing protein</fullName>
    </recommendedName>
</protein>
<feature type="transmembrane region" description="Helical" evidence="1">
    <location>
        <begin position="400"/>
        <end position="417"/>
    </location>
</feature>
<evidence type="ECO:0000313" key="3">
    <source>
        <dbReference type="EMBL" id="KAK2999730.1"/>
    </source>
</evidence>
<dbReference type="SUPFAM" id="SSF49723">
    <property type="entry name" value="Lipase/lipooxygenase domain (PLAT/LH2 domain)"/>
    <property type="match status" value="1"/>
</dbReference>
<name>A0AA89AEL2_9ASTE</name>
<dbReference type="AlphaFoldDB" id="A0AA89AEL2"/>
<dbReference type="EMBL" id="JAVXUP010003188">
    <property type="protein sequence ID" value="KAK2999730.1"/>
    <property type="molecule type" value="Genomic_DNA"/>
</dbReference>
<dbReference type="InterPro" id="IPR056657">
    <property type="entry name" value="DUF7755"/>
</dbReference>
<evidence type="ECO:0000313" key="4">
    <source>
        <dbReference type="Proteomes" id="UP001188597"/>
    </source>
</evidence>
<dbReference type="PANTHER" id="PTHR36330">
    <property type="entry name" value="LIPASE/LIPOOXYGENASE, PLAT/LH2 FAMILY PROTEIN"/>
    <property type="match status" value="1"/>
</dbReference>
<feature type="transmembrane region" description="Helical" evidence="1">
    <location>
        <begin position="323"/>
        <end position="340"/>
    </location>
</feature>
<feature type="transmembrane region" description="Helical" evidence="1">
    <location>
        <begin position="429"/>
        <end position="447"/>
    </location>
</feature>
<dbReference type="Gene3D" id="2.60.60.20">
    <property type="entry name" value="PLAT/LH2 domain"/>
    <property type="match status" value="1"/>
</dbReference>
<dbReference type="Proteomes" id="UP001188597">
    <property type="component" value="Unassembled WGS sequence"/>
</dbReference>
<reference evidence="3" key="1">
    <citation type="submission" date="2022-12" db="EMBL/GenBank/DDBJ databases">
        <title>Draft genome assemblies for two species of Escallonia (Escalloniales).</title>
        <authorList>
            <person name="Chanderbali A."/>
            <person name="Dervinis C."/>
            <person name="Anghel I."/>
            <person name="Soltis D."/>
            <person name="Soltis P."/>
            <person name="Zapata F."/>
        </authorList>
    </citation>
    <scope>NUCLEOTIDE SEQUENCE</scope>
    <source>
        <strain evidence="3">UCBG64.0493</strain>
        <tissue evidence="3">Leaf</tissue>
    </source>
</reference>